<evidence type="ECO:0000313" key="1">
    <source>
        <dbReference type="EMBL" id="CDO08000.1"/>
    </source>
</evidence>
<dbReference type="EMBL" id="CCBB010000001">
    <property type="protein sequence ID" value="CDO08000.1"/>
    <property type="molecule type" value="Genomic_DNA"/>
</dbReference>
<protein>
    <submittedName>
        <fullName evidence="1">Ester cyclase</fullName>
    </submittedName>
</protein>
<dbReference type="RefSeq" id="WP_024452486.1">
    <property type="nucleotide sequence ID" value="NZ_CCBB010000001.1"/>
</dbReference>
<dbReference type="eggNOG" id="COG5485">
    <property type="taxonomic scope" value="Bacteria"/>
</dbReference>
<dbReference type="Pfam" id="PF07366">
    <property type="entry name" value="SnoaL"/>
    <property type="match status" value="1"/>
</dbReference>
<sequence>MTDNREVFKDLVRRNTEQVQGGGDFTVFDELFADGFTDHTPQPGITPDKEGVRALYTGLRTAFPDLHAEIHWQTVDDDKVTTFKTYRGTHHGEFLGIAPTGRPISFDTVDVFRVHNGQLTDHWGVANLLGVLIQLDSLPGQTTL</sequence>
<organism evidence="1 2">
    <name type="scientific">Mycolicibacterium cosmeticum</name>
    <dbReference type="NCBI Taxonomy" id="258533"/>
    <lineage>
        <taxon>Bacteria</taxon>
        <taxon>Bacillati</taxon>
        <taxon>Actinomycetota</taxon>
        <taxon>Actinomycetes</taxon>
        <taxon>Mycobacteriales</taxon>
        <taxon>Mycobacteriaceae</taxon>
        <taxon>Mycolicibacterium</taxon>
    </lineage>
</organism>
<gene>
    <name evidence="1" type="ORF">BN977_02817</name>
</gene>
<dbReference type="InterPro" id="IPR009959">
    <property type="entry name" value="Cyclase_SnoaL-like"/>
</dbReference>
<proteinExistence type="predicted"/>
<dbReference type="AlphaFoldDB" id="W9BKJ3"/>
<comment type="caution">
    <text evidence="1">The sequence shown here is derived from an EMBL/GenBank/DDBJ whole genome shotgun (WGS) entry which is preliminary data.</text>
</comment>
<dbReference type="InterPro" id="IPR032710">
    <property type="entry name" value="NTF2-like_dom_sf"/>
</dbReference>
<evidence type="ECO:0000313" key="2">
    <source>
        <dbReference type="Proteomes" id="UP000028870"/>
    </source>
</evidence>
<dbReference type="GO" id="GO:0030638">
    <property type="term" value="P:polyketide metabolic process"/>
    <property type="evidence" value="ECO:0007669"/>
    <property type="project" value="InterPro"/>
</dbReference>
<dbReference type="OrthoDB" id="129343at2"/>
<dbReference type="Proteomes" id="UP000028870">
    <property type="component" value="Unassembled WGS sequence"/>
</dbReference>
<dbReference type="PANTHER" id="PTHR38436">
    <property type="entry name" value="POLYKETIDE CYCLASE SNOAL-LIKE DOMAIN"/>
    <property type="match status" value="1"/>
</dbReference>
<reference evidence="1" key="2">
    <citation type="submission" date="2014-03" db="EMBL/GenBank/DDBJ databases">
        <authorList>
            <person name="Urmite Genomes"/>
        </authorList>
    </citation>
    <scope>NUCLEOTIDE SEQUENCE</scope>
    <source>
        <strain evidence="1">DSM 44829</strain>
    </source>
</reference>
<dbReference type="PANTHER" id="PTHR38436:SF1">
    <property type="entry name" value="ESTER CYCLASE"/>
    <property type="match status" value="1"/>
</dbReference>
<dbReference type="STRING" id="258533.BN977_02817"/>
<name>W9BKJ3_MYCCO</name>
<dbReference type="SUPFAM" id="SSF54427">
    <property type="entry name" value="NTF2-like"/>
    <property type="match status" value="1"/>
</dbReference>
<reference evidence="1" key="1">
    <citation type="submission" date="2014-03" db="EMBL/GenBank/DDBJ databases">
        <title>Draft Genome Sequence of Mycobacterium cosmeticum DSM 44829.</title>
        <authorList>
            <person name="Croce O."/>
            <person name="Robert C."/>
            <person name="Raoult D."/>
            <person name="Drancourt M."/>
        </authorList>
    </citation>
    <scope>NUCLEOTIDE SEQUENCE [LARGE SCALE GENOMIC DNA]</scope>
    <source>
        <strain evidence="1">DSM 44829</strain>
    </source>
</reference>
<keyword evidence="2" id="KW-1185">Reference proteome</keyword>
<accession>W9BKJ3</accession>
<dbReference type="Gene3D" id="3.10.450.50">
    <property type="match status" value="1"/>
</dbReference>